<dbReference type="EMBL" id="LT559118">
    <property type="protein sequence ID" value="SBO97681.1"/>
    <property type="molecule type" value="Genomic_DNA"/>
</dbReference>
<reference evidence="3" key="1">
    <citation type="submission" date="2016-04" db="EMBL/GenBank/DDBJ databases">
        <authorList>
            <person name="Evans L.H."/>
            <person name="Alamgir A."/>
            <person name="Owens N."/>
            <person name="Weber N.D."/>
            <person name="Virtaneva K."/>
            <person name="Barbian K."/>
            <person name="Babar A."/>
            <person name="Rosenke K."/>
        </authorList>
    </citation>
    <scope>NUCLEOTIDE SEQUENCE</scope>
    <source>
        <strain evidence="3">Nono1</strain>
    </source>
</reference>
<accession>A0A1M4EFB8</accession>
<name>A0A1M4EFB8_9ACTN</name>
<dbReference type="Pfam" id="PF02624">
    <property type="entry name" value="YcaO"/>
    <property type="match status" value="1"/>
</dbReference>
<dbReference type="PANTHER" id="PTHR37809:SF1">
    <property type="entry name" value="RIBOSOMAL PROTEIN S12 METHYLTHIOTRANSFERASE ACCESSORY FACTOR YCAO"/>
    <property type="match status" value="1"/>
</dbReference>
<sequence length="695" mass="72720">MRSFVLADAGSRREEASAELRSRPSPVVAEGAGPLAAEGAGPEQDRPAVTALAREAGPELDRSAVTALVEGAGLVMVTAGWSFPAVHHWVNESGVPALHAAFGGLRARIGPLVLPGAGACFLCWRMRAVACEDDFAAAMALEEEGDRVRGFREPPPVPPVLSAWAGAVLAHEALAATVGPARPRLVGHVLELDGAARTGTLHPVLPRPDCPACARRPQRKGPAAPDEPHPAAAQASGEPSPTAPRAPDDPRPTTAQAPDEPSPAGATGAGGRGLAEVTRQVTSPLCGLVRRLDDVRKDPTEPNHPFIARAELSNARFINGSDAFVACSGKGITRAEARDGAIGEALERYAGLTWQPARQTKARRADLDGPSLDPHDLVLYADHQYAALPYPRYTTDQPLTWTTARSLATGGEVWVPLLAVPLAPRLSGPGEYLFAPTSNGLAAGSSTGDALRRALLEVVERDAFLIAWAHRLPGRSHDALDVPDRETRRVAAAYAARGVTITVHRLPTDAAAEVVLAIGWSDEPPAAVAGLGAHADPRLAARRAVLEVAQVRPALLARLRVPGTAARMDALAADRLPVTGLDDHDLRYAHPDAAAHGLHHLRSAPLTPWEAGTRAGSLVESLVAAAGDVLYADVTPADVAAVGVRVVRAIVPGFQPIAFGAAHARLGGRRLYELPERLGLRPGTATLNLDPHPLA</sequence>
<evidence type="ECO:0000259" key="2">
    <source>
        <dbReference type="PROSITE" id="PS51664"/>
    </source>
</evidence>
<dbReference type="NCBIfam" id="TIGR03882">
    <property type="entry name" value="cyclo_dehyd_2"/>
    <property type="match status" value="1"/>
</dbReference>
<feature type="region of interest" description="Disordered" evidence="1">
    <location>
        <begin position="199"/>
        <end position="273"/>
    </location>
</feature>
<organism evidence="3">
    <name type="scientific">Nonomuraea gerenzanensis</name>
    <dbReference type="NCBI Taxonomy" id="93944"/>
    <lineage>
        <taxon>Bacteria</taxon>
        <taxon>Bacillati</taxon>
        <taxon>Actinomycetota</taxon>
        <taxon>Actinomycetes</taxon>
        <taxon>Streptosporangiales</taxon>
        <taxon>Streptosporangiaceae</taxon>
        <taxon>Nonomuraea</taxon>
    </lineage>
</organism>
<dbReference type="Gene3D" id="3.30.160.660">
    <property type="match status" value="1"/>
</dbReference>
<dbReference type="PANTHER" id="PTHR37809">
    <property type="entry name" value="RIBOSOMAL PROTEIN S12 METHYLTHIOTRANSFERASE ACCESSORY FACTOR YCAO"/>
    <property type="match status" value="1"/>
</dbReference>
<dbReference type="InterPro" id="IPR022291">
    <property type="entry name" value="Bacteriocin_synth_cyclodeHase"/>
</dbReference>
<feature type="region of interest" description="Disordered" evidence="1">
    <location>
        <begin position="1"/>
        <end position="46"/>
    </location>
</feature>
<dbReference type="InterPro" id="IPR003776">
    <property type="entry name" value="YcaO-like_dom"/>
</dbReference>
<evidence type="ECO:0000256" key="1">
    <source>
        <dbReference type="SAM" id="MobiDB-lite"/>
    </source>
</evidence>
<feature type="domain" description="YcaO" evidence="2">
    <location>
        <begin position="329"/>
        <end position="695"/>
    </location>
</feature>
<protein>
    <recommendedName>
        <fullName evidence="2">YcaO domain-containing protein</fullName>
    </recommendedName>
</protein>
<dbReference type="PROSITE" id="PS51664">
    <property type="entry name" value="YCAO"/>
    <property type="match status" value="1"/>
</dbReference>
<dbReference type="AlphaFoldDB" id="A0A1M4EFB8"/>
<dbReference type="Gene3D" id="3.40.50.720">
    <property type="entry name" value="NAD(P)-binding Rossmann-like Domain"/>
    <property type="match status" value="1"/>
</dbReference>
<dbReference type="NCBIfam" id="TIGR03604">
    <property type="entry name" value="TOMM_cyclo_SagD"/>
    <property type="match status" value="1"/>
</dbReference>
<dbReference type="InterPro" id="IPR027624">
    <property type="entry name" value="TOMM_cyclo_SagD"/>
</dbReference>
<evidence type="ECO:0000313" key="3">
    <source>
        <dbReference type="EMBL" id="SBO97681.1"/>
    </source>
</evidence>
<gene>
    <name evidence="3" type="ORF">BN4615_P7197</name>
</gene>
<proteinExistence type="predicted"/>
<dbReference type="Gene3D" id="3.30.40.250">
    <property type="match status" value="1"/>
</dbReference>
<dbReference type="Gene3D" id="3.30.1330.230">
    <property type="match status" value="1"/>
</dbReference>
<feature type="compositionally biased region" description="Low complexity" evidence="1">
    <location>
        <begin position="23"/>
        <end position="42"/>
    </location>
</feature>
<feature type="compositionally biased region" description="Basic and acidic residues" evidence="1">
    <location>
        <begin position="10"/>
        <end position="22"/>
    </location>
</feature>
<dbReference type="NCBIfam" id="TIGR00702">
    <property type="entry name" value="YcaO-type kinase domain"/>
    <property type="match status" value="1"/>
</dbReference>